<protein>
    <submittedName>
        <fullName evidence="1">Uncharacterized protein</fullName>
    </submittedName>
</protein>
<dbReference type="RefSeq" id="WP_382228761.1">
    <property type="nucleotide sequence ID" value="NZ_JBHTCA010000056.1"/>
</dbReference>
<dbReference type="Proteomes" id="UP001596501">
    <property type="component" value="Unassembled WGS sequence"/>
</dbReference>
<evidence type="ECO:0000313" key="2">
    <source>
        <dbReference type="Proteomes" id="UP001596501"/>
    </source>
</evidence>
<reference evidence="2" key="1">
    <citation type="journal article" date="2019" name="Int. J. Syst. Evol. Microbiol.">
        <title>The Global Catalogue of Microorganisms (GCM) 10K type strain sequencing project: providing services to taxonomists for standard genome sequencing and annotation.</title>
        <authorList>
            <consortium name="The Broad Institute Genomics Platform"/>
            <consortium name="The Broad Institute Genome Sequencing Center for Infectious Disease"/>
            <person name="Wu L."/>
            <person name="Ma J."/>
        </authorList>
    </citation>
    <scope>NUCLEOTIDE SEQUENCE [LARGE SCALE GENOMIC DNA]</scope>
    <source>
        <strain evidence="2">CGMCC 1.12371</strain>
    </source>
</reference>
<evidence type="ECO:0000313" key="1">
    <source>
        <dbReference type="EMBL" id="MFC7411826.1"/>
    </source>
</evidence>
<gene>
    <name evidence="1" type="ORF">ACFQPB_23530</name>
</gene>
<comment type="caution">
    <text evidence="1">The sequence shown here is derived from an EMBL/GenBank/DDBJ whole genome shotgun (WGS) entry which is preliminary data.</text>
</comment>
<organism evidence="1 2">
    <name type="scientific">Hydrogenophaga atypica</name>
    <dbReference type="NCBI Taxonomy" id="249409"/>
    <lineage>
        <taxon>Bacteria</taxon>
        <taxon>Pseudomonadati</taxon>
        <taxon>Pseudomonadota</taxon>
        <taxon>Betaproteobacteria</taxon>
        <taxon>Burkholderiales</taxon>
        <taxon>Comamonadaceae</taxon>
        <taxon>Hydrogenophaga</taxon>
    </lineage>
</organism>
<accession>A0ABW2QRX5</accession>
<sequence length="51" mass="5698">MMGGHPSKYAAERQKRFRNGSVFTSLMGLFPNLRGFQAISQTDAQRLVQPA</sequence>
<name>A0ABW2QRX5_9BURK</name>
<proteinExistence type="predicted"/>
<keyword evidence="2" id="KW-1185">Reference proteome</keyword>
<dbReference type="EMBL" id="JBHTCA010000056">
    <property type="protein sequence ID" value="MFC7411826.1"/>
    <property type="molecule type" value="Genomic_DNA"/>
</dbReference>